<proteinExistence type="predicted"/>
<name>R0AET5_9FIRM</name>
<dbReference type="RefSeq" id="WP_002573435.1">
    <property type="nucleotide sequence ID" value="NZ_KB851156.1"/>
</dbReference>
<accession>R0AET5</accession>
<evidence type="ECO:0000313" key="1">
    <source>
        <dbReference type="EMBL" id="ENZ34898.1"/>
    </source>
</evidence>
<gene>
    <name evidence="1" type="ORF">HMPREF1097_04290</name>
</gene>
<dbReference type="EMBL" id="AGYG01000028">
    <property type="protein sequence ID" value="ENZ34898.1"/>
    <property type="molecule type" value="Genomic_DNA"/>
</dbReference>
<dbReference type="Proteomes" id="UP000013041">
    <property type="component" value="Unassembled WGS sequence"/>
</dbReference>
<sequence>MTRITDRNTNGSIDILDDWGRCRYTIQGNETGLIADIGRKLAEYEDDAEVIENE</sequence>
<protein>
    <submittedName>
        <fullName evidence="1">Uncharacterized protein</fullName>
    </submittedName>
</protein>
<evidence type="ECO:0000313" key="2">
    <source>
        <dbReference type="Proteomes" id="UP000013041"/>
    </source>
</evidence>
<reference evidence="1 2" key="1">
    <citation type="submission" date="2013-01" db="EMBL/GenBank/DDBJ databases">
        <title>The Genome Sequence of Clostridium bolteae 90B8.</title>
        <authorList>
            <consortium name="The Broad Institute Genome Sequencing Platform"/>
            <person name="Earl A."/>
            <person name="Ward D."/>
            <person name="Feldgarden M."/>
            <person name="Gevers D."/>
            <person name="Courvalin P."/>
            <person name="Lambert T."/>
            <person name="Walker B."/>
            <person name="Young S.K."/>
            <person name="Zeng Q."/>
            <person name="Gargeya S."/>
            <person name="Fitzgerald M."/>
            <person name="Haas B."/>
            <person name="Abouelleil A."/>
            <person name="Alvarado L."/>
            <person name="Arachchi H.M."/>
            <person name="Berlin A.M."/>
            <person name="Chapman S.B."/>
            <person name="Dewar J."/>
            <person name="Goldberg J."/>
            <person name="Griggs A."/>
            <person name="Gujja S."/>
            <person name="Hansen M."/>
            <person name="Howarth C."/>
            <person name="Imamovic A."/>
            <person name="Larimer J."/>
            <person name="McCowan C."/>
            <person name="Murphy C."/>
            <person name="Neiman D."/>
            <person name="Pearson M."/>
            <person name="Priest M."/>
            <person name="Roberts A."/>
            <person name="Saif S."/>
            <person name="Shea T."/>
            <person name="Sisk P."/>
            <person name="Sykes S."/>
            <person name="Wortman J."/>
            <person name="Nusbaum C."/>
            <person name="Birren B."/>
        </authorList>
    </citation>
    <scope>NUCLEOTIDE SEQUENCE [LARGE SCALE GENOMIC DNA]</scope>
    <source>
        <strain evidence="1 2">90B8</strain>
    </source>
</reference>
<comment type="caution">
    <text evidence="1">The sequence shown here is derived from an EMBL/GenBank/DDBJ whole genome shotgun (WGS) entry which is preliminary data.</text>
</comment>
<organism evidence="1 2">
    <name type="scientific">Enterocloster bolteae 90B8</name>
    <dbReference type="NCBI Taxonomy" id="997897"/>
    <lineage>
        <taxon>Bacteria</taxon>
        <taxon>Bacillati</taxon>
        <taxon>Bacillota</taxon>
        <taxon>Clostridia</taxon>
        <taxon>Lachnospirales</taxon>
        <taxon>Lachnospiraceae</taxon>
        <taxon>Enterocloster</taxon>
    </lineage>
</organism>
<dbReference type="HOGENOM" id="CLU_3041944_0_0_9"/>
<dbReference type="AlphaFoldDB" id="R0AET5"/>